<evidence type="ECO:0000313" key="6">
    <source>
        <dbReference type="Proteomes" id="UP001431783"/>
    </source>
</evidence>
<keyword evidence="6" id="KW-1185">Reference proteome</keyword>
<dbReference type="InterPro" id="IPR035940">
    <property type="entry name" value="CAP_sf"/>
</dbReference>
<keyword evidence="2" id="KW-0964">Secreted</keyword>
<accession>A0AAW1UPW6</accession>
<dbReference type="Gene3D" id="3.40.33.10">
    <property type="entry name" value="CAP"/>
    <property type="match status" value="1"/>
</dbReference>
<dbReference type="SMART" id="SM00198">
    <property type="entry name" value="SCP"/>
    <property type="match status" value="1"/>
</dbReference>
<dbReference type="GO" id="GO:0005576">
    <property type="term" value="C:extracellular region"/>
    <property type="evidence" value="ECO:0007669"/>
    <property type="project" value="UniProtKB-SubCell"/>
</dbReference>
<dbReference type="PRINTS" id="PR00837">
    <property type="entry name" value="V5TPXLIKE"/>
</dbReference>
<dbReference type="PANTHER" id="PTHR10334">
    <property type="entry name" value="CYSTEINE-RICH SECRETORY PROTEIN-RELATED"/>
    <property type="match status" value="1"/>
</dbReference>
<organism evidence="5 6">
    <name type="scientific">Henosepilachna vigintioctopunctata</name>
    <dbReference type="NCBI Taxonomy" id="420089"/>
    <lineage>
        <taxon>Eukaryota</taxon>
        <taxon>Metazoa</taxon>
        <taxon>Ecdysozoa</taxon>
        <taxon>Arthropoda</taxon>
        <taxon>Hexapoda</taxon>
        <taxon>Insecta</taxon>
        <taxon>Pterygota</taxon>
        <taxon>Neoptera</taxon>
        <taxon>Endopterygota</taxon>
        <taxon>Coleoptera</taxon>
        <taxon>Polyphaga</taxon>
        <taxon>Cucujiformia</taxon>
        <taxon>Coccinelloidea</taxon>
        <taxon>Coccinellidae</taxon>
        <taxon>Epilachninae</taxon>
        <taxon>Epilachnini</taxon>
        <taxon>Henosepilachna</taxon>
    </lineage>
</organism>
<feature type="signal peptide" evidence="3">
    <location>
        <begin position="1"/>
        <end position="17"/>
    </location>
</feature>
<name>A0AAW1UPW6_9CUCU</name>
<dbReference type="PRINTS" id="PR00838">
    <property type="entry name" value="V5ALLERGEN"/>
</dbReference>
<evidence type="ECO:0000313" key="5">
    <source>
        <dbReference type="EMBL" id="KAK9882849.1"/>
    </source>
</evidence>
<evidence type="ECO:0000256" key="3">
    <source>
        <dbReference type="SAM" id="SignalP"/>
    </source>
</evidence>
<dbReference type="EMBL" id="JARQZJ010000085">
    <property type="protein sequence ID" value="KAK9882849.1"/>
    <property type="molecule type" value="Genomic_DNA"/>
</dbReference>
<dbReference type="PROSITE" id="PS01010">
    <property type="entry name" value="CRISP_2"/>
    <property type="match status" value="1"/>
</dbReference>
<protein>
    <recommendedName>
        <fullName evidence="4">SCP domain-containing protein</fullName>
    </recommendedName>
</protein>
<proteinExistence type="predicted"/>
<evidence type="ECO:0000256" key="2">
    <source>
        <dbReference type="ARBA" id="ARBA00022525"/>
    </source>
</evidence>
<dbReference type="CDD" id="cd05380">
    <property type="entry name" value="CAP_euk"/>
    <property type="match status" value="1"/>
</dbReference>
<feature type="domain" description="SCP" evidence="4">
    <location>
        <begin position="95"/>
        <end position="254"/>
    </location>
</feature>
<dbReference type="SUPFAM" id="SSF55797">
    <property type="entry name" value="PR-1-like"/>
    <property type="match status" value="1"/>
</dbReference>
<dbReference type="InterPro" id="IPR018244">
    <property type="entry name" value="Allrgn_V5/Tpx1_CS"/>
</dbReference>
<dbReference type="AlphaFoldDB" id="A0AAW1UPW6"/>
<dbReference type="InterPro" id="IPR001283">
    <property type="entry name" value="CRISP-related"/>
</dbReference>
<dbReference type="Pfam" id="PF00188">
    <property type="entry name" value="CAP"/>
    <property type="match status" value="1"/>
</dbReference>
<dbReference type="InterPro" id="IPR002413">
    <property type="entry name" value="V5_allergen-like"/>
</dbReference>
<feature type="chain" id="PRO_5043710592" description="SCP domain-containing protein" evidence="3">
    <location>
        <begin position="18"/>
        <end position="338"/>
    </location>
</feature>
<sequence>MIIFFSLWLIIVQITSIQLPSMKYKSLLTKNYSKRWLHNIVQRQSATNPYCNLCCLNITQDVILKDCKFHTMCIYKINETGQHCRGLMPVQFTEAEKYTLLDAHNTLRNTVASGNESRGSQGAQPPAANMRKLEWDDELAVIAETWTRQCQETSDRCRDVERFPVGQNVGSDYASKSSHLGFIHMWYESVVNFSSEDVAHYTKQASTEKYTQIVWAETYRVGCARAVFQKVNNYDVIYQEILVCNYGPAGNIPGQQVYMKGTPCSACYEGSRCESDYPSLCARIGKVPVVNILNNNTNFGSGAIKVVHTEVNYNGKLSNFNLHIQPLLLNFILSLSFV</sequence>
<evidence type="ECO:0000256" key="1">
    <source>
        <dbReference type="ARBA" id="ARBA00004613"/>
    </source>
</evidence>
<comment type="caution">
    <text evidence="5">The sequence shown here is derived from an EMBL/GenBank/DDBJ whole genome shotgun (WGS) entry which is preliminary data.</text>
</comment>
<dbReference type="InterPro" id="IPR014044">
    <property type="entry name" value="CAP_dom"/>
</dbReference>
<gene>
    <name evidence="5" type="ORF">WA026_023546</name>
</gene>
<evidence type="ECO:0000259" key="4">
    <source>
        <dbReference type="SMART" id="SM00198"/>
    </source>
</evidence>
<reference evidence="5 6" key="1">
    <citation type="submission" date="2023-03" db="EMBL/GenBank/DDBJ databases">
        <title>Genome insight into feeding habits of ladybird beetles.</title>
        <authorList>
            <person name="Li H.-S."/>
            <person name="Huang Y.-H."/>
            <person name="Pang H."/>
        </authorList>
    </citation>
    <scope>NUCLEOTIDE SEQUENCE [LARGE SCALE GENOMIC DNA]</scope>
    <source>
        <strain evidence="5">SYSU_2023b</strain>
        <tissue evidence="5">Whole body</tissue>
    </source>
</reference>
<keyword evidence="3" id="KW-0732">Signal</keyword>
<dbReference type="Proteomes" id="UP001431783">
    <property type="component" value="Unassembled WGS sequence"/>
</dbReference>
<comment type="subcellular location">
    <subcellularLocation>
        <location evidence="1">Secreted</location>
    </subcellularLocation>
</comment>